<protein>
    <recommendedName>
        <fullName evidence="1">Ig-like domain-containing protein</fullName>
    </recommendedName>
</protein>
<name>A0A7M7KF95_VARDE</name>
<accession>A0A7M7KF95</accession>
<dbReference type="EnsemblMetazoa" id="XM_022810172">
    <property type="protein sequence ID" value="XP_022665907"/>
    <property type="gene ID" value="LOC111252382"/>
</dbReference>
<proteinExistence type="predicted"/>
<dbReference type="Proteomes" id="UP000594260">
    <property type="component" value="Unplaced"/>
</dbReference>
<evidence type="ECO:0000313" key="2">
    <source>
        <dbReference type="EnsemblMetazoa" id="XP_022665908"/>
    </source>
</evidence>
<dbReference type="RefSeq" id="XP_022665913.1">
    <property type="nucleotide sequence ID" value="XM_022810178.1"/>
</dbReference>
<dbReference type="RefSeq" id="XP_022665907.1">
    <property type="nucleotide sequence ID" value="XM_022810172.1"/>
</dbReference>
<dbReference type="RefSeq" id="XP_022665910.1">
    <property type="nucleotide sequence ID" value="XM_022810175.1"/>
</dbReference>
<dbReference type="SUPFAM" id="SSF48726">
    <property type="entry name" value="Immunoglobulin"/>
    <property type="match status" value="1"/>
</dbReference>
<evidence type="ECO:0000259" key="1">
    <source>
        <dbReference type="PROSITE" id="PS50835"/>
    </source>
</evidence>
<dbReference type="RefSeq" id="XP_022665912.1">
    <property type="nucleotide sequence ID" value="XM_022810177.1"/>
</dbReference>
<dbReference type="PANTHER" id="PTHR21261">
    <property type="entry name" value="BEAT PROTEIN"/>
    <property type="match status" value="1"/>
</dbReference>
<dbReference type="EnsemblMetazoa" id="XM_022810175">
    <property type="protein sequence ID" value="XP_022665910"/>
    <property type="gene ID" value="LOC111252382"/>
</dbReference>
<dbReference type="KEGG" id="vde:111252382"/>
<dbReference type="EnsemblMetazoa" id="XM_022810174">
    <property type="protein sequence ID" value="XP_022665909"/>
    <property type="gene ID" value="LOC111252382"/>
</dbReference>
<organism evidence="2 3">
    <name type="scientific">Varroa destructor</name>
    <name type="common">Honeybee mite</name>
    <dbReference type="NCBI Taxonomy" id="109461"/>
    <lineage>
        <taxon>Eukaryota</taxon>
        <taxon>Metazoa</taxon>
        <taxon>Ecdysozoa</taxon>
        <taxon>Arthropoda</taxon>
        <taxon>Chelicerata</taxon>
        <taxon>Arachnida</taxon>
        <taxon>Acari</taxon>
        <taxon>Parasitiformes</taxon>
        <taxon>Mesostigmata</taxon>
        <taxon>Gamasina</taxon>
        <taxon>Dermanyssoidea</taxon>
        <taxon>Varroidae</taxon>
        <taxon>Varroa</taxon>
    </lineage>
</organism>
<dbReference type="InterPro" id="IPR013783">
    <property type="entry name" value="Ig-like_fold"/>
</dbReference>
<dbReference type="OrthoDB" id="10015491at2759"/>
<sequence length="411" mass="46670">MAGYIRSPMRTRSFSSMRNHSLGRWARKYDKITMLSGVTGLRLTQLGVPSLVRFGEPTWLNCSYALDRGERLYSIKWYKDNVEIYSHIPGEVPATKAFQHPGVDIDLGRSTVSDLFLRSTDAMSDGRYRCEVSQEVSFTTERAKKDLLVYDIPDSDPVVVGLHSAYRTNDLVNATCYFGPLKGTSCSLSWYINGTKVKKELESLMDRVHDDGRVTLVRSLVFSVQPRHVDHKGKLRLRCRGQIGVTYQLNSEEIRVRARTNSSRLHVIRGTEMGGPQIAGLYSSYRKHDGLVATCRTRESLAGHRDNLTWFVNDRNASDWTSLYPAVELDSIHVQDSELQLRVPLTPGNFQRNELRLRCGMMRGERFTRVAEVSAHVMHHRFSAQSSRSASRCTTLPVAVVLLVTLTRWQP</sequence>
<dbReference type="Gene3D" id="2.60.40.10">
    <property type="entry name" value="Immunoglobulins"/>
    <property type="match status" value="1"/>
</dbReference>
<dbReference type="AlphaFoldDB" id="A0A7M7KF95"/>
<evidence type="ECO:0000313" key="3">
    <source>
        <dbReference type="Proteomes" id="UP000594260"/>
    </source>
</evidence>
<dbReference type="EnsemblMetazoa" id="XM_022810173">
    <property type="protein sequence ID" value="XP_022665908"/>
    <property type="gene ID" value="LOC111252382"/>
</dbReference>
<keyword evidence="3" id="KW-1185">Reference proteome</keyword>
<dbReference type="InParanoid" id="A0A7M7KF95"/>
<dbReference type="EnsemblMetazoa" id="XM_022810178">
    <property type="protein sequence ID" value="XP_022665913"/>
    <property type="gene ID" value="LOC111252382"/>
</dbReference>
<feature type="domain" description="Ig-like" evidence="1">
    <location>
        <begin position="55"/>
        <end position="148"/>
    </location>
</feature>
<dbReference type="InterPro" id="IPR036179">
    <property type="entry name" value="Ig-like_dom_sf"/>
</dbReference>
<dbReference type="InterPro" id="IPR007110">
    <property type="entry name" value="Ig-like_dom"/>
</dbReference>
<dbReference type="RefSeq" id="XP_022665911.1">
    <property type="nucleotide sequence ID" value="XM_022810176.1"/>
</dbReference>
<dbReference type="EnsemblMetazoa" id="XM_022810177">
    <property type="protein sequence ID" value="XP_022665912"/>
    <property type="gene ID" value="LOC111252382"/>
</dbReference>
<dbReference type="RefSeq" id="XP_022665908.1">
    <property type="nucleotide sequence ID" value="XM_022810173.1"/>
</dbReference>
<dbReference type="EnsemblMetazoa" id="XM_022810176">
    <property type="protein sequence ID" value="XP_022665911"/>
    <property type="gene ID" value="LOC111252382"/>
</dbReference>
<dbReference type="OMA" id="LTRWASC"/>
<dbReference type="GeneID" id="111252382"/>
<dbReference type="RefSeq" id="XP_022665909.1">
    <property type="nucleotide sequence ID" value="XM_022810174.1"/>
</dbReference>
<reference evidence="2" key="1">
    <citation type="submission" date="2021-01" db="UniProtKB">
        <authorList>
            <consortium name="EnsemblMetazoa"/>
        </authorList>
    </citation>
    <scope>IDENTIFICATION</scope>
</reference>
<dbReference type="PANTHER" id="PTHR21261:SF15">
    <property type="entry name" value="BEATEN PATH IIIA, ISOFORM D-RELATED"/>
    <property type="match status" value="1"/>
</dbReference>
<dbReference type="PROSITE" id="PS50835">
    <property type="entry name" value="IG_LIKE"/>
    <property type="match status" value="1"/>
</dbReference>